<dbReference type="InterPro" id="IPR002110">
    <property type="entry name" value="Ankyrin_rpt"/>
</dbReference>
<dbReference type="AlphaFoldDB" id="A0AAN7UJ93"/>
<reference evidence="3 4" key="1">
    <citation type="submission" date="2023-10" db="EMBL/GenBank/DDBJ databases">
        <title>Draft genome sequence of Xylaria bambusicola isolate GMP-LS, the root and basal stem rot pathogen of sugarcane in Indonesia.</title>
        <authorList>
            <person name="Selvaraj P."/>
            <person name="Muralishankar V."/>
            <person name="Muruganantham S."/>
            <person name="Sp S."/>
            <person name="Haryani S."/>
            <person name="Lau K.J.X."/>
            <person name="Naqvi N.I."/>
        </authorList>
    </citation>
    <scope>NUCLEOTIDE SEQUENCE [LARGE SCALE GENOMIC DNA]</scope>
    <source>
        <strain evidence="3">GMP-LS</strain>
    </source>
</reference>
<organism evidence="3 4">
    <name type="scientific">Xylaria bambusicola</name>
    <dbReference type="NCBI Taxonomy" id="326684"/>
    <lineage>
        <taxon>Eukaryota</taxon>
        <taxon>Fungi</taxon>
        <taxon>Dikarya</taxon>
        <taxon>Ascomycota</taxon>
        <taxon>Pezizomycotina</taxon>
        <taxon>Sordariomycetes</taxon>
        <taxon>Xylariomycetidae</taxon>
        <taxon>Xylariales</taxon>
        <taxon>Xylariaceae</taxon>
        <taxon>Xylaria</taxon>
    </lineage>
</organism>
<feature type="compositionally biased region" description="Acidic residues" evidence="1">
    <location>
        <begin position="226"/>
        <end position="236"/>
    </location>
</feature>
<sequence>MGDLAWLLNIVKSPGHRVLRHFLWEHYLCISSIFIGLPIGFRAYRLIHRYLGRGGPLKVSDSVAIGKISLLYLAVSTGHVAAVDDLLSIGIDIDGEFCDEDTALTIASVPEQLDVVKYLVRRRARLFYQPRGSQENRFTFKATCGKEEVFQWLLVNPYTDQAKITNTNSTLDGEDKRVKESTGLTQFELPIEVGMEKAKGRDYARALRGEVMNLTSEESNQREKEESADEDGSSGG</sequence>
<evidence type="ECO:0000313" key="4">
    <source>
        <dbReference type="Proteomes" id="UP001305414"/>
    </source>
</evidence>
<keyword evidence="2" id="KW-1133">Transmembrane helix</keyword>
<gene>
    <name evidence="3" type="ORF">RRF57_005112</name>
</gene>
<evidence type="ECO:0000313" key="3">
    <source>
        <dbReference type="EMBL" id="KAK5629397.1"/>
    </source>
</evidence>
<comment type="caution">
    <text evidence="3">The sequence shown here is derived from an EMBL/GenBank/DDBJ whole genome shotgun (WGS) entry which is preliminary data.</text>
</comment>
<keyword evidence="2" id="KW-0472">Membrane</keyword>
<evidence type="ECO:0000256" key="2">
    <source>
        <dbReference type="SAM" id="Phobius"/>
    </source>
</evidence>
<dbReference type="SUPFAM" id="SSF48403">
    <property type="entry name" value="Ankyrin repeat"/>
    <property type="match status" value="1"/>
</dbReference>
<dbReference type="EMBL" id="JAWHQM010000011">
    <property type="protein sequence ID" value="KAK5629397.1"/>
    <property type="molecule type" value="Genomic_DNA"/>
</dbReference>
<keyword evidence="4" id="KW-1185">Reference proteome</keyword>
<feature type="transmembrane region" description="Helical" evidence="2">
    <location>
        <begin position="24"/>
        <end position="44"/>
    </location>
</feature>
<accession>A0AAN7UJ93</accession>
<protein>
    <submittedName>
        <fullName evidence="3">Uncharacterized protein</fullName>
    </submittedName>
</protein>
<dbReference type="SMART" id="SM00248">
    <property type="entry name" value="ANK"/>
    <property type="match status" value="2"/>
</dbReference>
<dbReference type="Gene3D" id="1.25.40.20">
    <property type="entry name" value="Ankyrin repeat-containing domain"/>
    <property type="match status" value="1"/>
</dbReference>
<dbReference type="InterPro" id="IPR036770">
    <property type="entry name" value="Ankyrin_rpt-contain_sf"/>
</dbReference>
<dbReference type="Proteomes" id="UP001305414">
    <property type="component" value="Unassembled WGS sequence"/>
</dbReference>
<proteinExistence type="predicted"/>
<name>A0AAN7UJ93_9PEZI</name>
<evidence type="ECO:0000256" key="1">
    <source>
        <dbReference type="SAM" id="MobiDB-lite"/>
    </source>
</evidence>
<feature type="region of interest" description="Disordered" evidence="1">
    <location>
        <begin position="211"/>
        <end position="236"/>
    </location>
</feature>
<keyword evidence="2" id="KW-0812">Transmembrane</keyword>